<dbReference type="InterPro" id="IPR036397">
    <property type="entry name" value="RNaseH_sf"/>
</dbReference>
<proteinExistence type="predicted"/>
<name>A0A7J9CL82_GOSGO</name>
<gene>
    <name evidence="1" type="ORF">Gogos_003180</name>
</gene>
<protein>
    <recommendedName>
        <fullName evidence="3">RNase H type-1 domain-containing protein</fullName>
    </recommendedName>
</protein>
<accession>A0A7J9CL82</accession>
<dbReference type="AlphaFoldDB" id="A0A7J9CL82"/>
<dbReference type="Proteomes" id="UP000593579">
    <property type="component" value="Unassembled WGS sequence"/>
</dbReference>
<dbReference type="OrthoDB" id="992674at2759"/>
<sequence length="135" mass="15394">MKFNVAGVVLKDETGCGRVLRDDKKMACALFSRWIEARESEMAEIMAIKTTLSMYIGSSRKAHVPLVIEFCPCVPSEWQTNRNYRLWLLRILFEDIDCGSNQLAQFQFIDIHRQSNGMVDALVKASISRSSLFKA</sequence>
<reference evidence="1 2" key="1">
    <citation type="journal article" date="2019" name="Genome Biol. Evol.">
        <title>Insights into the evolution of the New World diploid cottons (Gossypium, subgenus Houzingenia) based on genome sequencing.</title>
        <authorList>
            <person name="Grover C.E."/>
            <person name="Arick M.A. 2nd"/>
            <person name="Thrash A."/>
            <person name="Conover J.L."/>
            <person name="Sanders W.S."/>
            <person name="Peterson D.G."/>
            <person name="Frelichowski J.E."/>
            <person name="Scheffler J.A."/>
            <person name="Scheffler B.E."/>
            <person name="Wendel J.F."/>
        </authorList>
    </citation>
    <scope>NUCLEOTIDE SEQUENCE [LARGE SCALE GENOMIC DNA]</scope>
    <source>
        <strain evidence="1">5</strain>
        <tissue evidence="1">Leaf</tissue>
    </source>
</reference>
<dbReference type="Gene3D" id="3.30.420.10">
    <property type="entry name" value="Ribonuclease H-like superfamily/Ribonuclease H"/>
    <property type="match status" value="1"/>
</dbReference>
<dbReference type="GO" id="GO:0003676">
    <property type="term" value="F:nucleic acid binding"/>
    <property type="evidence" value="ECO:0007669"/>
    <property type="project" value="InterPro"/>
</dbReference>
<evidence type="ECO:0008006" key="3">
    <source>
        <dbReference type="Google" id="ProtNLM"/>
    </source>
</evidence>
<dbReference type="EMBL" id="JABEZY010000011">
    <property type="protein sequence ID" value="MBA0749231.1"/>
    <property type="molecule type" value="Genomic_DNA"/>
</dbReference>
<comment type="caution">
    <text evidence="1">The sequence shown here is derived from an EMBL/GenBank/DDBJ whole genome shotgun (WGS) entry which is preliminary data.</text>
</comment>
<evidence type="ECO:0000313" key="2">
    <source>
        <dbReference type="Proteomes" id="UP000593579"/>
    </source>
</evidence>
<evidence type="ECO:0000313" key="1">
    <source>
        <dbReference type="EMBL" id="MBA0749231.1"/>
    </source>
</evidence>
<keyword evidence="2" id="KW-1185">Reference proteome</keyword>
<organism evidence="1 2">
    <name type="scientific">Gossypium gossypioides</name>
    <name type="common">Mexican cotton</name>
    <name type="synonym">Selera gossypioides</name>
    <dbReference type="NCBI Taxonomy" id="34282"/>
    <lineage>
        <taxon>Eukaryota</taxon>
        <taxon>Viridiplantae</taxon>
        <taxon>Streptophyta</taxon>
        <taxon>Embryophyta</taxon>
        <taxon>Tracheophyta</taxon>
        <taxon>Spermatophyta</taxon>
        <taxon>Magnoliopsida</taxon>
        <taxon>eudicotyledons</taxon>
        <taxon>Gunneridae</taxon>
        <taxon>Pentapetalae</taxon>
        <taxon>rosids</taxon>
        <taxon>malvids</taxon>
        <taxon>Malvales</taxon>
        <taxon>Malvaceae</taxon>
        <taxon>Malvoideae</taxon>
        <taxon>Gossypium</taxon>
    </lineage>
</organism>